<keyword evidence="1" id="KW-0472">Membrane</keyword>
<gene>
    <name evidence="2" type="ORF">SORBI_3001G479000</name>
</gene>
<evidence type="ECO:0000313" key="2">
    <source>
        <dbReference type="EMBL" id="KXG40023.1"/>
    </source>
</evidence>
<accession>A0A1B6QQ47</accession>
<evidence type="ECO:0000313" key="3">
    <source>
        <dbReference type="Proteomes" id="UP000000768"/>
    </source>
</evidence>
<dbReference type="InParanoid" id="A0A1B6QQ47"/>
<dbReference type="Gramene" id="KXG40023">
    <property type="protein sequence ID" value="KXG40023"/>
    <property type="gene ID" value="SORBI_3001G479000"/>
</dbReference>
<dbReference type="Proteomes" id="UP000000768">
    <property type="component" value="Chromosome 1"/>
</dbReference>
<sequence length="84" mass="9600">MHIANVQRLMGLSDGAYLHMEIYINNIAAMLCFVEEPNDRGLFFSEREKKTIYQSINLKIIFMISGGPYLFYLAASGNVSLYSR</sequence>
<evidence type="ECO:0000256" key="1">
    <source>
        <dbReference type="SAM" id="Phobius"/>
    </source>
</evidence>
<dbReference type="AlphaFoldDB" id="A0A1B6QQ47"/>
<keyword evidence="3" id="KW-1185">Reference proteome</keyword>
<feature type="transmembrane region" description="Helical" evidence="1">
    <location>
        <begin position="56"/>
        <end position="75"/>
    </location>
</feature>
<dbReference type="EMBL" id="CM000760">
    <property type="protein sequence ID" value="KXG40023.1"/>
    <property type="molecule type" value="Genomic_DNA"/>
</dbReference>
<keyword evidence="1" id="KW-1133">Transmembrane helix</keyword>
<reference evidence="3" key="2">
    <citation type="journal article" date="2018" name="Plant J.">
        <title>The Sorghum bicolor reference genome: improved assembly, gene annotations, a transcriptome atlas, and signatures of genome organization.</title>
        <authorList>
            <person name="McCormick R.F."/>
            <person name="Truong S.K."/>
            <person name="Sreedasyam A."/>
            <person name="Jenkins J."/>
            <person name="Shu S."/>
            <person name="Sims D."/>
            <person name="Kennedy M."/>
            <person name="Amirebrahimi M."/>
            <person name="Weers B.D."/>
            <person name="McKinley B."/>
            <person name="Mattison A."/>
            <person name="Morishige D.T."/>
            <person name="Grimwood J."/>
            <person name="Schmutz J."/>
            <person name="Mullet J.E."/>
        </authorList>
    </citation>
    <scope>NUCLEOTIDE SEQUENCE [LARGE SCALE GENOMIC DNA]</scope>
    <source>
        <strain evidence="3">cv. BTx623</strain>
    </source>
</reference>
<reference evidence="2 3" key="1">
    <citation type="journal article" date="2009" name="Nature">
        <title>The Sorghum bicolor genome and the diversification of grasses.</title>
        <authorList>
            <person name="Paterson A.H."/>
            <person name="Bowers J.E."/>
            <person name="Bruggmann R."/>
            <person name="Dubchak I."/>
            <person name="Grimwood J."/>
            <person name="Gundlach H."/>
            <person name="Haberer G."/>
            <person name="Hellsten U."/>
            <person name="Mitros T."/>
            <person name="Poliakov A."/>
            <person name="Schmutz J."/>
            <person name="Spannagl M."/>
            <person name="Tang H."/>
            <person name="Wang X."/>
            <person name="Wicker T."/>
            <person name="Bharti A.K."/>
            <person name="Chapman J."/>
            <person name="Feltus F.A."/>
            <person name="Gowik U."/>
            <person name="Grigoriev I.V."/>
            <person name="Lyons E."/>
            <person name="Maher C.A."/>
            <person name="Martis M."/>
            <person name="Narechania A."/>
            <person name="Otillar R.P."/>
            <person name="Penning B.W."/>
            <person name="Salamov A.A."/>
            <person name="Wang Y."/>
            <person name="Zhang L."/>
            <person name="Carpita N.C."/>
            <person name="Freeling M."/>
            <person name="Gingle A.R."/>
            <person name="Hash C.T."/>
            <person name="Keller B."/>
            <person name="Klein P."/>
            <person name="Kresovich S."/>
            <person name="McCann M.C."/>
            <person name="Ming R."/>
            <person name="Peterson D.G."/>
            <person name="Mehboob-ur-Rahman"/>
            <person name="Ware D."/>
            <person name="Westhoff P."/>
            <person name="Mayer K.F."/>
            <person name="Messing J."/>
            <person name="Rokhsar D.S."/>
        </authorList>
    </citation>
    <scope>NUCLEOTIDE SEQUENCE [LARGE SCALE GENOMIC DNA]</scope>
    <source>
        <strain evidence="3">cv. BTx623</strain>
    </source>
</reference>
<keyword evidence="1" id="KW-0812">Transmembrane</keyword>
<organism evidence="2 3">
    <name type="scientific">Sorghum bicolor</name>
    <name type="common">Sorghum</name>
    <name type="synonym">Sorghum vulgare</name>
    <dbReference type="NCBI Taxonomy" id="4558"/>
    <lineage>
        <taxon>Eukaryota</taxon>
        <taxon>Viridiplantae</taxon>
        <taxon>Streptophyta</taxon>
        <taxon>Embryophyta</taxon>
        <taxon>Tracheophyta</taxon>
        <taxon>Spermatophyta</taxon>
        <taxon>Magnoliopsida</taxon>
        <taxon>Liliopsida</taxon>
        <taxon>Poales</taxon>
        <taxon>Poaceae</taxon>
        <taxon>PACMAD clade</taxon>
        <taxon>Panicoideae</taxon>
        <taxon>Andropogonodae</taxon>
        <taxon>Andropogoneae</taxon>
        <taxon>Sorghinae</taxon>
        <taxon>Sorghum</taxon>
    </lineage>
</organism>
<protein>
    <submittedName>
        <fullName evidence="2">Uncharacterized protein</fullName>
    </submittedName>
</protein>
<proteinExistence type="predicted"/>
<name>A0A1B6QQ47_SORBI</name>